<dbReference type="WBParaSite" id="SPAL_0001200600.1">
    <property type="protein sequence ID" value="SPAL_0001200600.1"/>
    <property type="gene ID" value="SPAL_0001200600"/>
</dbReference>
<name>A0A0N5C1Y8_STREA</name>
<dbReference type="AlphaFoldDB" id="A0A0N5C1Y8"/>
<protein>
    <submittedName>
        <fullName evidence="3">BTB domain-containing protein</fullName>
    </submittedName>
</protein>
<sequence length="248" mass="28721">MKHKKSMSIQIFNKTNYICTCHQFLKRDLVFDKDNELLSNGKLTVGCEIFYYYGTINTVSLSKNNNINKSLGESLNDIAIMLESRMFTDCVLKVGYSKINVHKNILASRSKVFNSMLAGKHYKYNPYIIKINGFRPKVVKEMVIFMYTGKSPNIKMLAREMLEIGEKYKLQRLKVMAEESLLHNLSIENACEYLILSELHSAEILKEWCLQFICLNAEKVFNTEKWKVVLNDHPLLVAKLFNIAVNID</sequence>
<dbReference type="InterPro" id="IPR011333">
    <property type="entry name" value="SKP1/BTB/POZ_sf"/>
</dbReference>
<dbReference type="SUPFAM" id="SSF49599">
    <property type="entry name" value="TRAF domain-like"/>
    <property type="match status" value="1"/>
</dbReference>
<accession>A0A0N5C1Y8</accession>
<proteinExistence type="predicted"/>
<dbReference type="Proteomes" id="UP000046392">
    <property type="component" value="Unplaced"/>
</dbReference>
<dbReference type="Gene3D" id="1.25.40.420">
    <property type="match status" value="1"/>
</dbReference>
<dbReference type="PANTHER" id="PTHR24413">
    <property type="entry name" value="SPECKLE-TYPE POZ PROTEIN"/>
    <property type="match status" value="1"/>
</dbReference>
<evidence type="ECO:0000313" key="2">
    <source>
        <dbReference type="Proteomes" id="UP000046392"/>
    </source>
</evidence>
<dbReference type="STRING" id="174720.A0A0N5C1Y8"/>
<dbReference type="Pfam" id="PF00651">
    <property type="entry name" value="BTB"/>
    <property type="match status" value="1"/>
</dbReference>
<dbReference type="Gene3D" id="3.30.710.10">
    <property type="entry name" value="Potassium Channel Kv1.1, Chain A"/>
    <property type="match status" value="1"/>
</dbReference>
<reference evidence="3" key="1">
    <citation type="submission" date="2017-02" db="UniProtKB">
        <authorList>
            <consortium name="WormBaseParasite"/>
        </authorList>
    </citation>
    <scope>IDENTIFICATION</scope>
</reference>
<dbReference type="SUPFAM" id="SSF54695">
    <property type="entry name" value="POZ domain"/>
    <property type="match status" value="1"/>
</dbReference>
<dbReference type="PROSITE" id="PS50097">
    <property type="entry name" value="BTB"/>
    <property type="match status" value="1"/>
</dbReference>
<keyword evidence="2" id="KW-1185">Reference proteome</keyword>
<dbReference type="InterPro" id="IPR000210">
    <property type="entry name" value="BTB/POZ_dom"/>
</dbReference>
<dbReference type="SMART" id="SM00225">
    <property type="entry name" value="BTB"/>
    <property type="match status" value="1"/>
</dbReference>
<evidence type="ECO:0000259" key="1">
    <source>
        <dbReference type="PROSITE" id="PS50097"/>
    </source>
</evidence>
<organism evidence="2 3">
    <name type="scientific">Strongyloides papillosus</name>
    <name type="common">Intestinal threadworm</name>
    <dbReference type="NCBI Taxonomy" id="174720"/>
    <lineage>
        <taxon>Eukaryota</taxon>
        <taxon>Metazoa</taxon>
        <taxon>Ecdysozoa</taxon>
        <taxon>Nematoda</taxon>
        <taxon>Chromadorea</taxon>
        <taxon>Rhabditida</taxon>
        <taxon>Tylenchina</taxon>
        <taxon>Panagrolaimomorpha</taxon>
        <taxon>Strongyloidoidea</taxon>
        <taxon>Strongyloididae</taxon>
        <taxon>Strongyloides</taxon>
    </lineage>
</organism>
<feature type="domain" description="BTB" evidence="1">
    <location>
        <begin position="88"/>
        <end position="150"/>
    </location>
</feature>
<evidence type="ECO:0000313" key="3">
    <source>
        <dbReference type="WBParaSite" id="SPAL_0001200600.1"/>
    </source>
</evidence>